<dbReference type="GO" id="GO:0020037">
    <property type="term" value="F:heme binding"/>
    <property type="evidence" value="ECO:0007669"/>
    <property type="project" value="InterPro"/>
</dbReference>
<dbReference type="EMBL" id="JAUESC010000002">
    <property type="protein sequence ID" value="KAK0605115.1"/>
    <property type="molecule type" value="Genomic_DNA"/>
</dbReference>
<protein>
    <recommendedName>
        <fullName evidence="16">Cytochrome P450</fullName>
    </recommendedName>
</protein>
<dbReference type="AlphaFoldDB" id="A0AA39TJ29"/>
<dbReference type="InterPro" id="IPR017972">
    <property type="entry name" value="Cyt_P450_CS"/>
</dbReference>
<feature type="binding site" description="axial binding residue" evidence="11">
    <location>
        <position position="447"/>
    </location>
    <ligand>
        <name>heme</name>
        <dbReference type="ChEBI" id="CHEBI:30413"/>
    </ligand>
    <ligandPart>
        <name>Fe</name>
        <dbReference type="ChEBI" id="CHEBI:18248"/>
    </ligandPart>
</feature>
<reference evidence="14" key="2">
    <citation type="submission" date="2023-06" db="EMBL/GenBank/DDBJ databases">
        <authorList>
            <person name="Swenson N.G."/>
            <person name="Wegrzyn J.L."/>
            <person name="Mcevoy S.L."/>
        </authorList>
    </citation>
    <scope>NUCLEOTIDE SEQUENCE</scope>
    <source>
        <strain evidence="14">NS2018</strain>
        <tissue evidence="14">Leaf</tissue>
    </source>
</reference>
<dbReference type="GO" id="GO:0016020">
    <property type="term" value="C:membrane"/>
    <property type="evidence" value="ECO:0007669"/>
    <property type="project" value="UniProtKB-SubCell"/>
</dbReference>
<reference evidence="14" key="1">
    <citation type="journal article" date="2022" name="Plant J.">
        <title>Strategies of tolerance reflected in two North American maple genomes.</title>
        <authorList>
            <person name="McEvoy S.L."/>
            <person name="Sezen U.U."/>
            <person name="Trouern-Trend A."/>
            <person name="McMahon S.M."/>
            <person name="Schaberg P.G."/>
            <person name="Yang J."/>
            <person name="Wegrzyn J.L."/>
            <person name="Swenson N.G."/>
        </authorList>
    </citation>
    <scope>NUCLEOTIDE SEQUENCE</scope>
    <source>
        <strain evidence="14">NS2018</strain>
    </source>
</reference>
<evidence type="ECO:0008006" key="16">
    <source>
        <dbReference type="Google" id="ProtNLM"/>
    </source>
</evidence>
<keyword evidence="6 13" id="KW-1133">Transmembrane helix</keyword>
<keyword evidence="15" id="KW-1185">Reference proteome</keyword>
<evidence type="ECO:0000256" key="7">
    <source>
        <dbReference type="ARBA" id="ARBA00023002"/>
    </source>
</evidence>
<keyword evidence="10 13" id="KW-0472">Membrane</keyword>
<evidence type="ECO:0000256" key="8">
    <source>
        <dbReference type="ARBA" id="ARBA00023004"/>
    </source>
</evidence>
<evidence type="ECO:0000313" key="14">
    <source>
        <dbReference type="EMBL" id="KAK0605115.1"/>
    </source>
</evidence>
<dbReference type="InterPro" id="IPR036396">
    <property type="entry name" value="Cyt_P450_sf"/>
</dbReference>
<evidence type="ECO:0000256" key="10">
    <source>
        <dbReference type="ARBA" id="ARBA00023136"/>
    </source>
</evidence>
<evidence type="ECO:0000256" key="2">
    <source>
        <dbReference type="ARBA" id="ARBA00010617"/>
    </source>
</evidence>
<dbReference type="InterPro" id="IPR001128">
    <property type="entry name" value="Cyt_P450"/>
</dbReference>
<dbReference type="GO" id="GO:0004497">
    <property type="term" value="F:monooxygenase activity"/>
    <property type="evidence" value="ECO:0007669"/>
    <property type="project" value="UniProtKB-KW"/>
</dbReference>
<evidence type="ECO:0000256" key="6">
    <source>
        <dbReference type="ARBA" id="ARBA00022989"/>
    </source>
</evidence>
<keyword evidence="8 11" id="KW-0408">Iron</keyword>
<dbReference type="PANTHER" id="PTHR47947:SF62">
    <property type="entry name" value="CYTOCHROME P450, FAMILY 81, SUBFAMILY D, POLYPEPTIDE 5"/>
    <property type="match status" value="1"/>
</dbReference>
<feature type="transmembrane region" description="Helical" evidence="13">
    <location>
        <begin position="6"/>
        <end position="25"/>
    </location>
</feature>
<dbReference type="CDD" id="cd20653">
    <property type="entry name" value="CYP81"/>
    <property type="match status" value="1"/>
</dbReference>
<dbReference type="Proteomes" id="UP001168877">
    <property type="component" value="Unassembled WGS sequence"/>
</dbReference>
<dbReference type="GO" id="GO:0005506">
    <property type="term" value="F:iron ion binding"/>
    <property type="evidence" value="ECO:0007669"/>
    <property type="project" value="InterPro"/>
</dbReference>
<comment type="subcellular location">
    <subcellularLocation>
        <location evidence="1">Membrane</location>
        <topology evidence="1">Single-pass membrane protein</topology>
    </subcellularLocation>
</comment>
<evidence type="ECO:0000256" key="11">
    <source>
        <dbReference type="PIRSR" id="PIRSR602401-1"/>
    </source>
</evidence>
<organism evidence="14 15">
    <name type="scientific">Acer saccharum</name>
    <name type="common">Sugar maple</name>
    <dbReference type="NCBI Taxonomy" id="4024"/>
    <lineage>
        <taxon>Eukaryota</taxon>
        <taxon>Viridiplantae</taxon>
        <taxon>Streptophyta</taxon>
        <taxon>Embryophyta</taxon>
        <taxon>Tracheophyta</taxon>
        <taxon>Spermatophyta</taxon>
        <taxon>Magnoliopsida</taxon>
        <taxon>eudicotyledons</taxon>
        <taxon>Gunneridae</taxon>
        <taxon>Pentapetalae</taxon>
        <taxon>rosids</taxon>
        <taxon>malvids</taxon>
        <taxon>Sapindales</taxon>
        <taxon>Sapindaceae</taxon>
        <taxon>Hippocastanoideae</taxon>
        <taxon>Acereae</taxon>
        <taxon>Acer</taxon>
    </lineage>
</organism>
<keyword evidence="5 11" id="KW-0479">Metal-binding</keyword>
<evidence type="ECO:0000256" key="13">
    <source>
        <dbReference type="SAM" id="Phobius"/>
    </source>
</evidence>
<name>A0AA39TJ29_ACESA</name>
<dbReference type="PRINTS" id="PR00463">
    <property type="entry name" value="EP450I"/>
</dbReference>
<dbReference type="PRINTS" id="PR00385">
    <property type="entry name" value="P450"/>
</dbReference>
<dbReference type="SUPFAM" id="SSF48264">
    <property type="entry name" value="Cytochrome P450"/>
    <property type="match status" value="1"/>
</dbReference>
<dbReference type="Pfam" id="PF00067">
    <property type="entry name" value="p450"/>
    <property type="match status" value="1"/>
</dbReference>
<comment type="caution">
    <text evidence="14">The sequence shown here is derived from an EMBL/GenBank/DDBJ whole genome shotgun (WGS) entry which is preliminary data.</text>
</comment>
<evidence type="ECO:0000256" key="12">
    <source>
        <dbReference type="RuleBase" id="RU000461"/>
    </source>
</evidence>
<keyword evidence="4 13" id="KW-0812">Transmembrane</keyword>
<dbReference type="PANTHER" id="PTHR47947">
    <property type="entry name" value="CYTOCHROME P450 82C3-RELATED"/>
    <property type="match status" value="1"/>
</dbReference>
<evidence type="ECO:0000256" key="9">
    <source>
        <dbReference type="ARBA" id="ARBA00023033"/>
    </source>
</evidence>
<evidence type="ECO:0000256" key="5">
    <source>
        <dbReference type="ARBA" id="ARBA00022723"/>
    </source>
</evidence>
<keyword evidence="3 11" id="KW-0349">Heme</keyword>
<dbReference type="InterPro" id="IPR002401">
    <property type="entry name" value="Cyt_P450_E_grp-I"/>
</dbReference>
<evidence type="ECO:0000313" key="15">
    <source>
        <dbReference type="Proteomes" id="UP001168877"/>
    </source>
</evidence>
<evidence type="ECO:0000256" key="4">
    <source>
        <dbReference type="ARBA" id="ARBA00022692"/>
    </source>
</evidence>
<accession>A0AA39TJ29</accession>
<evidence type="ECO:0000256" key="1">
    <source>
        <dbReference type="ARBA" id="ARBA00004167"/>
    </source>
</evidence>
<dbReference type="InterPro" id="IPR050651">
    <property type="entry name" value="Plant_Cytochrome_P450_Monoox"/>
</dbReference>
<gene>
    <name evidence="14" type="ORF">LWI29_022891</name>
</gene>
<dbReference type="GO" id="GO:0016705">
    <property type="term" value="F:oxidoreductase activity, acting on paired donors, with incorporation or reduction of molecular oxygen"/>
    <property type="evidence" value="ECO:0007669"/>
    <property type="project" value="InterPro"/>
</dbReference>
<keyword evidence="7 12" id="KW-0560">Oxidoreductase</keyword>
<dbReference type="PROSITE" id="PS00086">
    <property type="entry name" value="CYTOCHROME_P450"/>
    <property type="match status" value="1"/>
</dbReference>
<dbReference type="FunFam" id="1.10.630.10:FF:000023">
    <property type="entry name" value="Cytochrome P450 family protein"/>
    <property type="match status" value="1"/>
</dbReference>
<proteinExistence type="inferred from homology"/>
<dbReference type="Gene3D" id="1.10.630.10">
    <property type="entry name" value="Cytochrome P450"/>
    <property type="match status" value="1"/>
</dbReference>
<comment type="cofactor">
    <cofactor evidence="11">
        <name>heme</name>
        <dbReference type="ChEBI" id="CHEBI:30413"/>
    </cofactor>
</comment>
<keyword evidence="9 12" id="KW-0503">Monooxygenase</keyword>
<sequence length="509" mass="57797">MEATTIFYSCTLSILFLIFVFKLLFNSKTSHKNLPPSPRLALPIIGHLHLLKPPMHRTFYSLSKKYGQIFSLRFGSRLVVVVSSSTAAEECFTRNDIVFANRPKLLIGKHLGYNYTSVVDAPYGEHWRNLRRVSALEIFSSNRLNMFLSIRKDEVKQLIKRLSRSNSLKGKTSTKVDLRPLLTELTFNNIMRMVSGKRYYGDNVTNEEEAKQFREIIAEIFANGGISNPVDFLPLLSWLDNGDYEKRLSRLGKRMEAFLQGLIEEHRKKDGLKNTNTMIDHLLSLQETQPEYYTDQIIKGLIQVMLLAGTDTAAITLEWAMSNLLNHPEVLRKARDELDAQVGQQRLIDEHDLPKLEYLQSIISETLRLYPAAPLLVPHMSSSDCIVGGYDVPAGTILLVNAWAIHRDPNLWDEPTSFKPERFETENGEISEANKKLMAFGVGRRACPGMGLAQRTVGLTLGSLIQCFEWERVDEKEIDMTEGKGLTMPKVEPVVAICNSRPIVDIIFH</sequence>
<evidence type="ECO:0000256" key="3">
    <source>
        <dbReference type="ARBA" id="ARBA00022617"/>
    </source>
</evidence>
<comment type="similarity">
    <text evidence="2 12">Belongs to the cytochrome P450 family.</text>
</comment>